<sequence>MHATCNRGASCAGRLKRPASASAPPRRLGDMSSTRSRRQNGLVIELPGPCVATCEGVIYLSGSASAHPSPSYPPPSLPPSQDCPGYQRHRSSVARDTRTKWCFFSYRQPVDLTTCLYMQLRFPPFTCSARQASVAELVGPACLPTRLPHARADSPTTLVGIATHLADTLLADFLHLYFLLFSRSPSSFSSSSSLSSSSSSL</sequence>
<evidence type="ECO:0000313" key="3">
    <source>
        <dbReference type="Proteomes" id="UP000784294"/>
    </source>
</evidence>
<evidence type="ECO:0000256" key="1">
    <source>
        <dbReference type="SAM" id="MobiDB-lite"/>
    </source>
</evidence>
<organism evidence="2 3">
    <name type="scientific">Protopolystoma xenopodis</name>
    <dbReference type="NCBI Taxonomy" id="117903"/>
    <lineage>
        <taxon>Eukaryota</taxon>
        <taxon>Metazoa</taxon>
        <taxon>Spiralia</taxon>
        <taxon>Lophotrochozoa</taxon>
        <taxon>Platyhelminthes</taxon>
        <taxon>Monogenea</taxon>
        <taxon>Polyopisthocotylea</taxon>
        <taxon>Polystomatidea</taxon>
        <taxon>Polystomatidae</taxon>
        <taxon>Protopolystoma</taxon>
    </lineage>
</organism>
<accession>A0A448XRZ7</accession>
<feature type="region of interest" description="Disordered" evidence="1">
    <location>
        <begin position="16"/>
        <end position="36"/>
    </location>
</feature>
<keyword evidence="3" id="KW-1185">Reference proteome</keyword>
<gene>
    <name evidence="2" type="ORF">PXEA_LOCUS36942</name>
</gene>
<reference evidence="2" key="1">
    <citation type="submission" date="2018-11" db="EMBL/GenBank/DDBJ databases">
        <authorList>
            <consortium name="Pathogen Informatics"/>
        </authorList>
    </citation>
    <scope>NUCLEOTIDE SEQUENCE</scope>
</reference>
<proteinExistence type="predicted"/>
<evidence type="ECO:0000313" key="2">
    <source>
        <dbReference type="EMBL" id="VEL43502.1"/>
    </source>
</evidence>
<dbReference type="EMBL" id="CAAALY010282051">
    <property type="protein sequence ID" value="VEL43502.1"/>
    <property type="molecule type" value="Genomic_DNA"/>
</dbReference>
<feature type="region of interest" description="Disordered" evidence="1">
    <location>
        <begin position="68"/>
        <end position="88"/>
    </location>
</feature>
<comment type="caution">
    <text evidence="2">The sequence shown here is derived from an EMBL/GenBank/DDBJ whole genome shotgun (WGS) entry which is preliminary data.</text>
</comment>
<protein>
    <submittedName>
        <fullName evidence="2">Uncharacterized protein</fullName>
    </submittedName>
</protein>
<name>A0A448XRZ7_9PLAT</name>
<dbReference type="AlphaFoldDB" id="A0A448XRZ7"/>
<dbReference type="Proteomes" id="UP000784294">
    <property type="component" value="Unassembled WGS sequence"/>
</dbReference>